<dbReference type="FunFam" id="1.10.10.1590:FF:000001">
    <property type="entry name" value="NADH-quinone oxidoreductase subunit E"/>
    <property type="match status" value="1"/>
</dbReference>
<dbReference type="InterPro" id="IPR036249">
    <property type="entry name" value="Thioredoxin-like_sf"/>
</dbReference>
<dbReference type="EMBL" id="LAFY01000375">
    <property type="protein sequence ID" value="KJX98910.1"/>
    <property type="molecule type" value="Genomic_DNA"/>
</dbReference>
<dbReference type="AlphaFoldDB" id="A0A0F4GRS4"/>
<evidence type="ECO:0000256" key="7">
    <source>
        <dbReference type="ARBA" id="ARBA00023027"/>
    </source>
</evidence>
<dbReference type="GO" id="GO:0098796">
    <property type="term" value="C:membrane protein complex"/>
    <property type="evidence" value="ECO:0007669"/>
    <property type="project" value="UniProtKB-ARBA"/>
</dbReference>
<dbReference type="CDD" id="cd03064">
    <property type="entry name" value="TRX_Fd_NuoE"/>
    <property type="match status" value="1"/>
</dbReference>
<protein>
    <submittedName>
        <fullName evidence="10">Nadh-ubiquinone oxidoreductase 24 kDa subunit like protein</fullName>
    </submittedName>
</protein>
<dbReference type="NCBIfam" id="NF005725">
    <property type="entry name" value="PRK07539.1-5"/>
    <property type="match status" value="1"/>
</dbReference>
<name>A0A0F4GRS4_9PEZI</name>
<keyword evidence="7" id="KW-0520">NAD</keyword>
<dbReference type="Proteomes" id="UP000033647">
    <property type="component" value="Unassembled WGS sequence"/>
</dbReference>
<keyword evidence="10" id="KW-0830">Ubiquinone</keyword>
<evidence type="ECO:0000256" key="3">
    <source>
        <dbReference type="ARBA" id="ARBA00022723"/>
    </source>
</evidence>
<evidence type="ECO:0000256" key="8">
    <source>
        <dbReference type="ARBA" id="ARBA00034078"/>
    </source>
</evidence>
<dbReference type="PANTHER" id="PTHR10371">
    <property type="entry name" value="NADH DEHYDROGENASE UBIQUINONE FLAVOPROTEIN 2, MITOCHONDRIAL"/>
    <property type="match status" value="1"/>
</dbReference>
<comment type="similarity">
    <text evidence="1">Belongs to the complex I 24 kDa subunit family.</text>
</comment>
<dbReference type="GO" id="GO:1902494">
    <property type="term" value="C:catalytic complex"/>
    <property type="evidence" value="ECO:0007669"/>
    <property type="project" value="UniProtKB-ARBA"/>
</dbReference>
<feature type="region of interest" description="Disordered" evidence="9">
    <location>
        <begin position="217"/>
        <end position="295"/>
    </location>
</feature>
<accession>A0A0F4GRS4</accession>
<dbReference type="InterPro" id="IPR042128">
    <property type="entry name" value="NuoE_dom"/>
</dbReference>
<dbReference type="PROSITE" id="PS01099">
    <property type="entry name" value="COMPLEX1_24K"/>
    <property type="match status" value="1"/>
</dbReference>
<evidence type="ECO:0000256" key="9">
    <source>
        <dbReference type="SAM" id="MobiDB-lite"/>
    </source>
</evidence>
<evidence type="ECO:0000256" key="2">
    <source>
        <dbReference type="ARBA" id="ARBA00022714"/>
    </source>
</evidence>
<sequence length="295" mass="32218">MASKLAPWALRGSVRVFRSTVKPQRRTFQASSISRSTSLNVHRDTPENNPSIPFKFNPQNEKLIEEVLSRYPSQYKKAAVMPLLDLGQRQHGFTSISVMNEVARILEMPPMRVYEVATFYTMYNRNPVGRFHIQCCTTTPCQLNGSDGVMKAIEDHLGIHHGETTPDNIFTFTEVECLGACANAPMVQINDDYYEDLTPETTKALLTALKEAAEKTGASGWAPGLQGDSGKDQVSGESTGQKLKLGGPGYTAQGVKIPAPGPLSSRTSCENSAGQTNLLSELPTPEQTLRKDGAL</sequence>
<keyword evidence="6" id="KW-0411">Iron-sulfur</keyword>
<comment type="cofactor">
    <cofactor evidence="8">
        <name>[2Fe-2S] cluster</name>
        <dbReference type="ChEBI" id="CHEBI:190135"/>
    </cofactor>
</comment>
<feature type="region of interest" description="Disordered" evidence="9">
    <location>
        <begin position="28"/>
        <end position="51"/>
    </location>
</feature>
<evidence type="ECO:0000256" key="6">
    <source>
        <dbReference type="ARBA" id="ARBA00023014"/>
    </source>
</evidence>
<dbReference type="Gene3D" id="3.40.30.10">
    <property type="entry name" value="Glutaredoxin"/>
    <property type="match status" value="1"/>
</dbReference>
<dbReference type="GO" id="GO:0005743">
    <property type="term" value="C:mitochondrial inner membrane"/>
    <property type="evidence" value="ECO:0007669"/>
    <property type="project" value="UniProtKB-ARBA"/>
</dbReference>
<dbReference type="GO" id="GO:0046872">
    <property type="term" value="F:metal ion binding"/>
    <property type="evidence" value="ECO:0007669"/>
    <property type="project" value="UniProtKB-KW"/>
</dbReference>
<dbReference type="STRING" id="1047168.A0A0F4GRS4"/>
<keyword evidence="11" id="KW-1185">Reference proteome</keyword>
<keyword evidence="2" id="KW-0001">2Fe-2S</keyword>
<feature type="compositionally biased region" description="Polar residues" evidence="9">
    <location>
        <begin position="28"/>
        <end position="40"/>
    </location>
</feature>
<dbReference type="InterPro" id="IPR041921">
    <property type="entry name" value="NuoE_N"/>
</dbReference>
<dbReference type="OrthoDB" id="10254187at2759"/>
<comment type="caution">
    <text evidence="10">The sequence shown here is derived from an EMBL/GenBank/DDBJ whole genome shotgun (WGS) entry which is preliminary data.</text>
</comment>
<evidence type="ECO:0000256" key="5">
    <source>
        <dbReference type="ARBA" id="ARBA00023004"/>
    </source>
</evidence>
<dbReference type="GO" id="GO:0016491">
    <property type="term" value="F:oxidoreductase activity"/>
    <property type="evidence" value="ECO:0007669"/>
    <property type="project" value="InterPro"/>
</dbReference>
<evidence type="ECO:0000256" key="4">
    <source>
        <dbReference type="ARBA" id="ARBA00022967"/>
    </source>
</evidence>
<evidence type="ECO:0000313" key="10">
    <source>
        <dbReference type="EMBL" id="KJX98910.1"/>
    </source>
</evidence>
<feature type="compositionally biased region" description="Polar residues" evidence="9">
    <location>
        <begin position="264"/>
        <end position="279"/>
    </location>
</feature>
<keyword evidence="3" id="KW-0479">Metal-binding</keyword>
<gene>
    <name evidence="10" type="ORF">TI39_contig383g00006</name>
</gene>
<keyword evidence="4" id="KW-1278">Translocase</keyword>
<organism evidence="10 11">
    <name type="scientific">Zymoseptoria brevis</name>
    <dbReference type="NCBI Taxonomy" id="1047168"/>
    <lineage>
        <taxon>Eukaryota</taxon>
        <taxon>Fungi</taxon>
        <taxon>Dikarya</taxon>
        <taxon>Ascomycota</taxon>
        <taxon>Pezizomycotina</taxon>
        <taxon>Dothideomycetes</taxon>
        <taxon>Dothideomycetidae</taxon>
        <taxon>Mycosphaerellales</taxon>
        <taxon>Mycosphaerellaceae</taxon>
        <taxon>Zymoseptoria</taxon>
    </lineage>
</organism>
<dbReference type="Pfam" id="PF01257">
    <property type="entry name" value="2Fe-2S_thioredx"/>
    <property type="match status" value="1"/>
</dbReference>
<evidence type="ECO:0000256" key="1">
    <source>
        <dbReference type="ARBA" id="ARBA00010643"/>
    </source>
</evidence>
<dbReference type="GO" id="GO:0006120">
    <property type="term" value="P:mitochondrial electron transport, NADH to ubiquinone"/>
    <property type="evidence" value="ECO:0007669"/>
    <property type="project" value="UniProtKB-ARBA"/>
</dbReference>
<proteinExistence type="inferred from homology"/>
<dbReference type="PANTHER" id="PTHR10371:SF3">
    <property type="entry name" value="NADH DEHYDROGENASE [UBIQUINONE] FLAVOPROTEIN 2, MITOCHONDRIAL"/>
    <property type="match status" value="1"/>
</dbReference>
<reference evidence="10 11" key="1">
    <citation type="submission" date="2015-03" db="EMBL/GenBank/DDBJ databases">
        <title>RNA-seq based gene annotation and comparative genomics of four Zymoseptoria species reveal species-specific pathogenicity related genes and transposable element activity.</title>
        <authorList>
            <person name="Grandaubert J."/>
            <person name="Bhattacharyya A."/>
            <person name="Stukenbrock E.H."/>
        </authorList>
    </citation>
    <scope>NUCLEOTIDE SEQUENCE [LARGE SCALE GENOMIC DNA]</scope>
    <source>
        <strain evidence="10 11">Zb18110</strain>
    </source>
</reference>
<keyword evidence="5" id="KW-0408">Iron</keyword>
<dbReference type="GO" id="GO:0051537">
    <property type="term" value="F:2 iron, 2 sulfur cluster binding"/>
    <property type="evidence" value="ECO:0007669"/>
    <property type="project" value="UniProtKB-KW"/>
</dbReference>
<evidence type="ECO:0000313" key="11">
    <source>
        <dbReference type="Proteomes" id="UP000033647"/>
    </source>
</evidence>
<dbReference type="GO" id="GO:0008137">
    <property type="term" value="F:NADH dehydrogenase (ubiquinone) activity"/>
    <property type="evidence" value="ECO:0007669"/>
    <property type="project" value="UniProtKB-ARBA"/>
</dbReference>
<dbReference type="FunFam" id="3.40.30.10:FF:000022">
    <property type="entry name" value="NADH dehydrogenase flavoprotein 2, mitochondrial"/>
    <property type="match status" value="1"/>
</dbReference>
<dbReference type="Gene3D" id="1.10.10.1590">
    <property type="entry name" value="NADH-quinone oxidoreductase subunit E"/>
    <property type="match status" value="1"/>
</dbReference>
<dbReference type="NCBIfam" id="TIGR01958">
    <property type="entry name" value="nuoE_fam"/>
    <property type="match status" value="1"/>
</dbReference>
<dbReference type="InterPro" id="IPR002023">
    <property type="entry name" value="NuoE-like"/>
</dbReference>
<dbReference type="SUPFAM" id="SSF52833">
    <property type="entry name" value="Thioredoxin-like"/>
    <property type="match status" value="1"/>
</dbReference>